<comment type="caution">
    <text evidence="1">The sequence shown here is derived from an EMBL/GenBank/DDBJ whole genome shotgun (WGS) entry which is preliminary data.</text>
</comment>
<name>A0A8G2BEV9_9PROT</name>
<organism evidence="1 2">
    <name type="scientific">Thalassobaculum litoreum DSM 18839</name>
    <dbReference type="NCBI Taxonomy" id="1123362"/>
    <lineage>
        <taxon>Bacteria</taxon>
        <taxon>Pseudomonadati</taxon>
        <taxon>Pseudomonadota</taxon>
        <taxon>Alphaproteobacteria</taxon>
        <taxon>Rhodospirillales</taxon>
        <taxon>Thalassobaculaceae</taxon>
        <taxon>Thalassobaculum</taxon>
    </lineage>
</organism>
<dbReference type="AlphaFoldDB" id="A0A8G2BEV9"/>
<sequence length="126" mass="13812">MAASVGLKSSMLNDITIQMVVTGYPTGAHLISFINSTFPTATFRHVFWDFSDASLAMMEVSEFESTEAAARQYSEARGPDLKTAVLLANSADVLLIRAYSAMTLKLKPMAMKASTDRRELLDWLGV</sequence>
<protein>
    <submittedName>
        <fullName evidence="1">Uncharacterized protein</fullName>
    </submittedName>
</protein>
<proteinExistence type="predicted"/>
<dbReference type="RefSeq" id="WP_093147884.1">
    <property type="nucleotide sequence ID" value="NZ_FNBW01000001.1"/>
</dbReference>
<keyword evidence="2" id="KW-1185">Reference proteome</keyword>
<evidence type="ECO:0000313" key="2">
    <source>
        <dbReference type="Proteomes" id="UP000198615"/>
    </source>
</evidence>
<dbReference type="EMBL" id="FNBW01000001">
    <property type="protein sequence ID" value="SDF15906.1"/>
    <property type="molecule type" value="Genomic_DNA"/>
</dbReference>
<evidence type="ECO:0000313" key="1">
    <source>
        <dbReference type="EMBL" id="SDF15906.1"/>
    </source>
</evidence>
<dbReference type="Proteomes" id="UP000198615">
    <property type="component" value="Unassembled WGS sequence"/>
</dbReference>
<gene>
    <name evidence="1" type="ORF">SAMN05660686_00503</name>
</gene>
<reference evidence="1 2" key="1">
    <citation type="submission" date="2016-10" db="EMBL/GenBank/DDBJ databases">
        <authorList>
            <person name="Varghese N."/>
            <person name="Submissions S."/>
        </authorList>
    </citation>
    <scope>NUCLEOTIDE SEQUENCE [LARGE SCALE GENOMIC DNA]</scope>
    <source>
        <strain evidence="1 2">DSM 18839</strain>
    </source>
</reference>
<accession>A0A8G2BEV9</accession>